<evidence type="ECO:0000313" key="2">
    <source>
        <dbReference type="Proteomes" id="UP001596227"/>
    </source>
</evidence>
<dbReference type="EMBL" id="JBHSSB010000029">
    <property type="protein sequence ID" value="MFC6295518.1"/>
    <property type="molecule type" value="Genomic_DNA"/>
</dbReference>
<evidence type="ECO:0000313" key="1">
    <source>
        <dbReference type="EMBL" id="MFC6295518.1"/>
    </source>
</evidence>
<reference evidence="2" key="1">
    <citation type="journal article" date="2019" name="Int. J. Syst. Evol. Microbiol.">
        <title>The Global Catalogue of Microorganisms (GCM) 10K type strain sequencing project: providing services to taxonomists for standard genome sequencing and annotation.</title>
        <authorList>
            <consortium name="The Broad Institute Genomics Platform"/>
            <consortium name="The Broad Institute Genome Sequencing Center for Infectious Disease"/>
            <person name="Wu L."/>
            <person name="Ma J."/>
        </authorList>
    </citation>
    <scope>NUCLEOTIDE SEQUENCE [LARGE SCALE GENOMIC DNA]</scope>
    <source>
        <strain evidence="2">CCM 8934</strain>
    </source>
</reference>
<accession>A0ABW1UHE2</accession>
<sequence length="119" mass="13516">MDNEFGTRNKINYNEVLTMQVYVVTSVVAGQETVTNKAIQGFIDALSDQLDADYTVTLDTDYGKSLTKTDDAVYLVYFGSQANLSAKQREQMIIYYSDEDVENCQVGRFVDMLKQLKQK</sequence>
<comment type="caution">
    <text evidence="1">The sequence shown here is derived from an EMBL/GenBank/DDBJ whole genome shotgun (WGS) entry which is preliminary data.</text>
</comment>
<dbReference type="Proteomes" id="UP001596227">
    <property type="component" value="Unassembled WGS sequence"/>
</dbReference>
<keyword evidence="2" id="KW-1185">Reference proteome</keyword>
<organism evidence="1 2">
    <name type="scientific">Lactiplantibacillus daoliensis</name>
    <dbReference type="NCBI Taxonomy" id="2559916"/>
    <lineage>
        <taxon>Bacteria</taxon>
        <taxon>Bacillati</taxon>
        <taxon>Bacillota</taxon>
        <taxon>Bacilli</taxon>
        <taxon>Lactobacillales</taxon>
        <taxon>Lactobacillaceae</taxon>
        <taxon>Lactiplantibacillus</taxon>
    </lineage>
</organism>
<proteinExistence type="predicted"/>
<gene>
    <name evidence="1" type="ORF">ACFQH1_09940</name>
</gene>
<protein>
    <submittedName>
        <fullName evidence="1">Uncharacterized protein</fullName>
    </submittedName>
</protein>
<name>A0ABW1UHE2_9LACO</name>